<dbReference type="InterPro" id="IPR040676">
    <property type="entry name" value="DUF5641"/>
</dbReference>
<sequence length="120" mass="13864">MGPLSMKTENDNAKRRFSHVSQQEERVFHQPSNPKRTLFSKRCSNKSSYKGKIALVNEPVISRGMWKLAGIKEIKRGRRDGEVRNVSIELPQGNIPNRLVNKLYLLEINDEAACLEFFNY</sequence>
<dbReference type="AlphaFoldDB" id="J9E8V6"/>
<proteinExistence type="predicted"/>
<reference evidence="4" key="1">
    <citation type="submission" date="2012-08" db="EMBL/GenBank/DDBJ databases">
        <title>The Genome Sequence of Wuchereria bancrofti.</title>
        <authorList>
            <person name="Nutman T.B."/>
            <person name="Fink D.L."/>
            <person name="Russ C."/>
            <person name="Young S."/>
            <person name="Zeng Q."/>
            <person name="Koehrsen M."/>
            <person name="Alvarado L."/>
            <person name="Berlin A."/>
            <person name="Chapman S.B."/>
            <person name="Chen Z."/>
            <person name="Freedman E."/>
            <person name="Gellesch M."/>
            <person name="Goldberg J."/>
            <person name="Griggs A."/>
            <person name="Gujja S."/>
            <person name="Heilman E.R."/>
            <person name="Heiman D."/>
            <person name="Hepburn T."/>
            <person name="Howarth C."/>
            <person name="Jen D."/>
            <person name="Larson L."/>
            <person name="Lewis B."/>
            <person name="Mehta T."/>
            <person name="Park D."/>
            <person name="Pearson M."/>
            <person name="Roberts A."/>
            <person name="Saif S."/>
            <person name="Shea T."/>
            <person name="Shenoy N."/>
            <person name="Sisk P."/>
            <person name="Stolte C."/>
            <person name="Sykes S."/>
            <person name="Walk T."/>
            <person name="White J."/>
            <person name="Yandava C."/>
            <person name="Haas B."/>
            <person name="Henn M.R."/>
            <person name="Nusbaum C."/>
            <person name="Birren B."/>
        </authorList>
    </citation>
    <scope>NUCLEOTIDE SEQUENCE [LARGE SCALE GENOMIC DNA]</scope>
    <source>
        <strain evidence="4">NA</strain>
    </source>
</reference>
<organism evidence="3 4">
    <name type="scientific">Wuchereria bancrofti</name>
    <dbReference type="NCBI Taxonomy" id="6293"/>
    <lineage>
        <taxon>Eukaryota</taxon>
        <taxon>Metazoa</taxon>
        <taxon>Ecdysozoa</taxon>
        <taxon>Nematoda</taxon>
        <taxon>Chromadorea</taxon>
        <taxon>Rhabditida</taxon>
        <taxon>Spirurina</taxon>
        <taxon>Spiruromorpha</taxon>
        <taxon>Filarioidea</taxon>
        <taxon>Onchocercidae</taxon>
        <taxon>Wuchereria</taxon>
    </lineage>
</organism>
<accession>J9E8V6</accession>
<evidence type="ECO:0000259" key="2">
    <source>
        <dbReference type="Pfam" id="PF18701"/>
    </source>
</evidence>
<evidence type="ECO:0000256" key="1">
    <source>
        <dbReference type="SAM" id="MobiDB-lite"/>
    </source>
</evidence>
<dbReference type="EMBL" id="ADBV01014092">
    <property type="protein sequence ID" value="EJW73422.1"/>
    <property type="molecule type" value="Genomic_DNA"/>
</dbReference>
<dbReference type="Pfam" id="PF18701">
    <property type="entry name" value="DUF5641"/>
    <property type="match status" value="1"/>
</dbReference>
<feature type="region of interest" description="Disordered" evidence="1">
    <location>
        <begin position="1"/>
        <end position="40"/>
    </location>
</feature>
<comment type="caution">
    <text evidence="3">The sequence shown here is derived from an EMBL/GenBank/DDBJ whole genome shotgun (WGS) entry which is preliminary data.</text>
</comment>
<gene>
    <name evidence="3" type="ORF">WUBG_15669</name>
</gene>
<evidence type="ECO:0000313" key="4">
    <source>
        <dbReference type="Proteomes" id="UP000004810"/>
    </source>
</evidence>
<feature type="domain" description="DUF5641" evidence="2">
    <location>
        <begin position="46"/>
        <end position="106"/>
    </location>
</feature>
<dbReference type="Proteomes" id="UP000004810">
    <property type="component" value="Unassembled WGS sequence"/>
</dbReference>
<protein>
    <recommendedName>
        <fullName evidence="2">DUF5641 domain-containing protein</fullName>
    </recommendedName>
</protein>
<name>J9E8V6_WUCBA</name>
<evidence type="ECO:0000313" key="3">
    <source>
        <dbReference type="EMBL" id="EJW73422.1"/>
    </source>
</evidence>